<evidence type="ECO:0000256" key="5">
    <source>
        <dbReference type="ARBA" id="ARBA00022614"/>
    </source>
</evidence>
<dbReference type="FunFam" id="3.80.10.10:FF:000213">
    <property type="entry name" value="Tyrosine-sulfated glycopeptide receptor 1"/>
    <property type="match status" value="1"/>
</dbReference>
<evidence type="ECO:0000256" key="4">
    <source>
        <dbReference type="ARBA" id="ARBA00022475"/>
    </source>
</evidence>
<dbReference type="Pfam" id="PF00560">
    <property type="entry name" value="LRR_1"/>
    <property type="match status" value="8"/>
</dbReference>
<keyword evidence="10 13" id="KW-0472">Membrane</keyword>
<keyword evidence="9 13" id="KW-1133">Transmembrane helix</keyword>
<evidence type="ECO:0000256" key="7">
    <source>
        <dbReference type="ARBA" id="ARBA00022729"/>
    </source>
</evidence>
<dbReference type="PROSITE" id="PS51450">
    <property type="entry name" value="LRR"/>
    <property type="match status" value="3"/>
</dbReference>
<dbReference type="InterPro" id="IPR013210">
    <property type="entry name" value="LRR_N_plant-typ"/>
</dbReference>
<name>A0A8T1PQ88_CARIL</name>
<sequence>MAFGQCLGDQQSLLLQLKNNLVFDREFSTKLVHWNESTDCCLWEGVTCSEGRVIGLDLSSEGISDELDDSSSLFGLQYLQNLSLANNDFWFQNSTYEIPSKLDRLTNLIYLNLSHADFGGQIPIVISRLTRLVVLDLSRRPSCRSAAYERSCDEWPSTKLENPNLKMLVQNLSELIEIHLDGVNISAPGNEWCEALSSSLPNLRVLSLSNSYISGPLDPSLINLQALVSINLADNNLNTSVPEFVGDFKNLRYLFLSNSWLYGTFPKKIFQLPMLEILDLSQNDLLGGSLPDFPSNGSLQTLLLSRTEFSGVLPDSFGKLTMLSTIDLSYCDFRGSIPESMASLTQLVYLDLSYNHFSGPIPSFNMAKNLKEIHLFNNDLTGHITSTDWAMFQNLEILDLQNNFLTGIIPVSLFSLPLLRRLILSNNSFSGQLNEFSNVSSDQLIEVYLDSNNLEGPIPMSVFELRGLRFLTLASNNFNGSLKHDDMIQQLSSPKNLDLPSQLKKFPDFLRNQSNLHHLDLSNNQIHGEIPSWIWIPTLNYLDLSHNYFVTLQGPLTNASGIYSLYLQSNQLQGPLPVFTVDASVLDFSRNNFSSIPTNIGNILRNVEFLSLSSNKLNTSIPGSICNISELQVLDMSNNSVSGTIPHCLFEMVNSGPLEVLNLEGNNLRGKISDTFLGNCSLHTLTLNGNQLEGGLPKSLDNCKSLQVLDLGNNHIQDIFPCYLKNISSLRVLVLRSNKFYGSIGCPSHNATWPMLQIIDLASNNFSGNLPSNSLAGWKAMTIDEVGAQLEPDQLGIQGYYQDTVTITMKGQKLVLEKILTIFTSIDFSCNNFDGHIPEELGGLKYLHILNLSHNAFTGQIPSTLAKLSNLESLDLSSNELTGEIPQQLADGLIFLSVINLSFNQLVGRIPRIKQFATFSETSYEGNKGLCGFPLKENCSGDGVPPIFEETHSNSGIVVDWNYLSAELGFVFGFGIVIMPLMFWKRWRFWYSKKIDDIPFKIFPKLYLGKEYRRKPMHRNQAGRRHQG</sequence>
<comment type="caution">
    <text evidence="15">The sequence shown here is derived from an EMBL/GenBank/DDBJ whole genome shotgun (WGS) entry which is preliminary data.</text>
</comment>
<keyword evidence="4" id="KW-1003">Cell membrane</keyword>
<dbReference type="AlphaFoldDB" id="A0A8T1PQ88"/>
<protein>
    <recommendedName>
        <fullName evidence="14">Leucine-rich repeat-containing N-terminal plant-type domain-containing protein</fullName>
    </recommendedName>
</protein>
<dbReference type="Pfam" id="PF08263">
    <property type="entry name" value="LRRNT_2"/>
    <property type="match status" value="1"/>
</dbReference>
<evidence type="ECO:0000256" key="12">
    <source>
        <dbReference type="ARBA" id="ARBA00023180"/>
    </source>
</evidence>
<organism evidence="15 16">
    <name type="scientific">Carya illinoinensis</name>
    <name type="common">Pecan</name>
    <dbReference type="NCBI Taxonomy" id="32201"/>
    <lineage>
        <taxon>Eukaryota</taxon>
        <taxon>Viridiplantae</taxon>
        <taxon>Streptophyta</taxon>
        <taxon>Embryophyta</taxon>
        <taxon>Tracheophyta</taxon>
        <taxon>Spermatophyta</taxon>
        <taxon>Magnoliopsida</taxon>
        <taxon>eudicotyledons</taxon>
        <taxon>Gunneridae</taxon>
        <taxon>Pentapetalae</taxon>
        <taxon>rosids</taxon>
        <taxon>fabids</taxon>
        <taxon>Fagales</taxon>
        <taxon>Juglandaceae</taxon>
        <taxon>Carya</taxon>
    </lineage>
</organism>
<dbReference type="InterPro" id="IPR003591">
    <property type="entry name" value="Leu-rich_rpt_typical-subtyp"/>
</dbReference>
<dbReference type="FunFam" id="3.80.10.10:FF:000041">
    <property type="entry name" value="LRR receptor-like serine/threonine-protein kinase ERECTA"/>
    <property type="match status" value="1"/>
</dbReference>
<dbReference type="PANTHER" id="PTHR27000">
    <property type="entry name" value="LEUCINE-RICH REPEAT RECEPTOR-LIKE PROTEIN KINASE FAMILY PROTEIN-RELATED"/>
    <property type="match status" value="1"/>
</dbReference>
<evidence type="ECO:0000313" key="16">
    <source>
        <dbReference type="Proteomes" id="UP000811609"/>
    </source>
</evidence>
<gene>
    <name evidence="15" type="ORF">CIPAW_09G212400</name>
</gene>
<evidence type="ECO:0000256" key="10">
    <source>
        <dbReference type="ARBA" id="ARBA00023136"/>
    </source>
</evidence>
<accession>A0A8T1PQ88</accession>
<evidence type="ECO:0000256" key="13">
    <source>
        <dbReference type="SAM" id="Phobius"/>
    </source>
</evidence>
<dbReference type="Pfam" id="PF13855">
    <property type="entry name" value="LRR_8"/>
    <property type="match status" value="2"/>
</dbReference>
<evidence type="ECO:0000256" key="11">
    <source>
        <dbReference type="ARBA" id="ARBA00023170"/>
    </source>
</evidence>
<dbReference type="EMBL" id="CM031817">
    <property type="protein sequence ID" value="KAG6643447.1"/>
    <property type="molecule type" value="Genomic_DNA"/>
</dbReference>
<comment type="subcellular location">
    <subcellularLocation>
        <location evidence="1">Cell membrane</location>
        <topology evidence="1">Single-pass membrane protein</topology>
    </subcellularLocation>
    <subcellularLocation>
        <location evidence="2">Membrane</location>
        <topology evidence="2">Single-pass type I membrane protein</topology>
    </subcellularLocation>
</comment>
<feature type="domain" description="Leucine-rich repeat-containing N-terminal plant-type" evidence="14">
    <location>
        <begin position="9"/>
        <end position="49"/>
    </location>
</feature>
<evidence type="ECO:0000256" key="2">
    <source>
        <dbReference type="ARBA" id="ARBA00004479"/>
    </source>
</evidence>
<dbReference type="PANTHER" id="PTHR27000:SF803">
    <property type="entry name" value="RECEPTOR-LIKE PROTEIN 45"/>
    <property type="match status" value="1"/>
</dbReference>
<keyword evidence="8" id="KW-0677">Repeat</keyword>
<keyword evidence="12" id="KW-0325">Glycoprotein</keyword>
<evidence type="ECO:0000256" key="6">
    <source>
        <dbReference type="ARBA" id="ARBA00022692"/>
    </source>
</evidence>
<evidence type="ECO:0000256" key="1">
    <source>
        <dbReference type="ARBA" id="ARBA00004162"/>
    </source>
</evidence>
<keyword evidence="16" id="KW-1185">Reference proteome</keyword>
<evidence type="ECO:0000313" key="15">
    <source>
        <dbReference type="EMBL" id="KAG6643447.1"/>
    </source>
</evidence>
<reference evidence="15" key="1">
    <citation type="submission" date="2020-12" db="EMBL/GenBank/DDBJ databases">
        <title>WGS assembly of Carya illinoinensis cv. Pawnee.</title>
        <authorList>
            <person name="Platts A."/>
            <person name="Shu S."/>
            <person name="Wright S."/>
            <person name="Barry K."/>
            <person name="Edger P."/>
            <person name="Pires J.C."/>
            <person name="Schmutz J."/>
        </authorList>
    </citation>
    <scope>NUCLEOTIDE SEQUENCE</scope>
    <source>
        <tissue evidence="15">Leaf</tissue>
    </source>
</reference>
<proteinExistence type="inferred from homology"/>
<dbReference type="GO" id="GO:0005886">
    <property type="term" value="C:plasma membrane"/>
    <property type="evidence" value="ECO:0007669"/>
    <property type="project" value="UniProtKB-SubCell"/>
</dbReference>
<feature type="transmembrane region" description="Helical" evidence="13">
    <location>
        <begin position="961"/>
        <end position="984"/>
    </location>
</feature>
<evidence type="ECO:0000256" key="9">
    <source>
        <dbReference type="ARBA" id="ARBA00022989"/>
    </source>
</evidence>
<comment type="similarity">
    <text evidence="3">Belongs to the RLP family.</text>
</comment>
<keyword evidence="5" id="KW-0433">Leucine-rich repeat</keyword>
<dbReference type="SMART" id="SM00365">
    <property type="entry name" value="LRR_SD22"/>
    <property type="match status" value="4"/>
</dbReference>
<evidence type="ECO:0000256" key="3">
    <source>
        <dbReference type="ARBA" id="ARBA00009592"/>
    </source>
</evidence>
<evidence type="ECO:0000256" key="8">
    <source>
        <dbReference type="ARBA" id="ARBA00022737"/>
    </source>
</evidence>
<keyword evidence="7" id="KW-0732">Signal</keyword>
<dbReference type="SMART" id="SM00369">
    <property type="entry name" value="LRR_TYP"/>
    <property type="match status" value="9"/>
</dbReference>
<evidence type="ECO:0000259" key="14">
    <source>
        <dbReference type="Pfam" id="PF08263"/>
    </source>
</evidence>
<dbReference type="Proteomes" id="UP000811609">
    <property type="component" value="Chromosome 9"/>
</dbReference>
<keyword evidence="6 13" id="KW-0812">Transmembrane</keyword>
<dbReference type="InterPro" id="IPR001611">
    <property type="entry name" value="Leu-rich_rpt"/>
</dbReference>
<keyword evidence="11" id="KW-0675">Receptor</keyword>